<reference evidence="13 14" key="1">
    <citation type="journal article" date="2003" name="Int. J. Syst. Evol. Microbiol.">
        <title>Bacillus nealsonii sp. nov., isolated from a spacecraft-assembly facility, whose spores are gamma-radiation resistant.</title>
        <authorList>
            <person name="Venkateswaran K."/>
            <person name="Kempf M."/>
            <person name="Chen F."/>
            <person name="Satomi M."/>
            <person name="Nicholson W."/>
            <person name="Kern R."/>
        </authorList>
    </citation>
    <scope>NUCLEOTIDE SEQUENCE [LARGE SCALE GENOMIC DNA]</scope>
    <source>
        <strain evidence="13 14">FO-92</strain>
    </source>
</reference>
<dbReference type="Pfam" id="PF02518">
    <property type="entry name" value="HATPase_c"/>
    <property type="match status" value="1"/>
</dbReference>
<comment type="catalytic activity">
    <reaction evidence="1">
        <text>ATP + protein L-histidine = ADP + protein N-phospho-L-histidine.</text>
        <dbReference type="EC" id="2.7.13.3"/>
    </reaction>
</comment>
<keyword evidence="9" id="KW-1133">Transmembrane helix</keyword>
<dbReference type="InterPro" id="IPR001610">
    <property type="entry name" value="PAC"/>
</dbReference>
<feature type="transmembrane region" description="Helical" evidence="9">
    <location>
        <begin position="168"/>
        <end position="191"/>
    </location>
</feature>
<keyword evidence="8" id="KW-0902">Two-component regulatory system</keyword>
<keyword evidence="9" id="KW-0472">Membrane</keyword>
<keyword evidence="7" id="KW-0067">ATP-binding</keyword>
<evidence type="ECO:0000256" key="6">
    <source>
        <dbReference type="ARBA" id="ARBA00022777"/>
    </source>
</evidence>
<evidence type="ECO:0000256" key="3">
    <source>
        <dbReference type="ARBA" id="ARBA00022553"/>
    </source>
</evidence>
<feature type="transmembrane region" description="Helical" evidence="9">
    <location>
        <begin position="211"/>
        <end position="229"/>
    </location>
</feature>
<dbReference type="AlphaFoldDB" id="A0A2N0YWM6"/>
<dbReference type="Pfam" id="PF00512">
    <property type="entry name" value="HisKA"/>
    <property type="match status" value="1"/>
</dbReference>
<evidence type="ECO:0000256" key="7">
    <source>
        <dbReference type="ARBA" id="ARBA00022840"/>
    </source>
</evidence>
<dbReference type="PROSITE" id="PS50109">
    <property type="entry name" value="HIS_KIN"/>
    <property type="match status" value="1"/>
</dbReference>
<dbReference type="EMBL" id="PISE01000067">
    <property type="protein sequence ID" value="PKG21658.1"/>
    <property type="molecule type" value="Genomic_DNA"/>
</dbReference>
<keyword evidence="3" id="KW-0597">Phosphoprotein</keyword>
<dbReference type="InterPro" id="IPR000700">
    <property type="entry name" value="PAS-assoc_C"/>
</dbReference>
<proteinExistence type="predicted"/>
<feature type="transmembrane region" description="Helical" evidence="9">
    <location>
        <begin position="135"/>
        <end position="156"/>
    </location>
</feature>
<dbReference type="Gene3D" id="3.30.450.20">
    <property type="entry name" value="PAS domain"/>
    <property type="match status" value="2"/>
</dbReference>
<protein>
    <recommendedName>
        <fullName evidence="2">histidine kinase</fullName>
        <ecNumber evidence="2">2.7.13.3</ecNumber>
    </recommendedName>
</protein>
<dbReference type="EC" id="2.7.13.3" evidence="2"/>
<dbReference type="GO" id="GO:0005524">
    <property type="term" value="F:ATP binding"/>
    <property type="evidence" value="ECO:0007669"/>
    <property type="project" value="UniProtKB-KW"/>
</dbReference>
<gene>
    <name evidence="13" type="ORF">CWS01_21445</name>
</gene>
<dbReference type="InterPro" id="IPR003661">
    <property type="entry name" value="HisK_dim/P_dom"/>
</dbReference>
<evidence type="ECO:0000256" key="2">
    <source>
        <dbReference type="ARBA" id="ARBA00012438"/>
    </source>
</evidence>
<dbReference type="Proteomes" id="UP000233375">
    <property type="component" value="Unassembled WGS sequence"/>
</dbReference>
<evidence type="ECO:0000256" key="4">
    <source>
        <dbReference type="ARBA" id="ARBA00022679"/>
    </source>
</evidence>
<dbReference type="SUPFAM" id="SSF55785">
    <property type="entry name" value="PYP-like sensor domain (PAS domain)"/>
    <property type="match status" value="2"/>
</dbReference>
<dbReference type="PANTHER" id="PTHR43065:SF34">
    <property type="entry name" value="SPORULATION KINASE A"/>
    <property type="match status" value="1"/>
</dbReference>
<dbReference type="SUPFAM" id="SSF47384">
    <property type="entry name" value="Homodimeric domain of signal transducing histidine kinase"/>
    <property type="match status" value="1"/>
</dbReference>
<keyword evidence="9" id="KW-0812">Transmembrane</keyword>
<dbReference type="InterPro" id="IPR005467">
    <property type="entry name" value="His_kinase_dom"/>
</dbReference>
<dbReference type="Gene3D" id="3.30.565.10">
    <property type="entry name" value="Histidine kinase-like ATPase, C-terminal domain"/>
    <property type="match status" value="1"/>
</dbReference>
<dbReference type="SMART" id="SM00387">
    <property type="entry name" value="HATPase_c"/>
    <property type="match status" value="1"/>
</dbReference>
<dbReference type="PRINTS" id="PR00344">
    <property type="entry name" value="BCTRLSENSOR"/>
</dbReference>
<dbReference type="SMART" id="SM00091">
    <property type="entry name" value="PAS"/>
    <property type="match status" value="2"/>
</dbReference>
<dbReference type="PANTHER" id="PTHR43065">
    <property type="entry name" value="SENSOR HISTIDINE KINASE"/>
    <property type="match status" value="1"/>
</dbReference>
<keyword evidence="14" id="KW-1185">Reference proteome</keyword>
<sequence length="714" mass="81508">MGGEILYNSILFIVSILLLFVACYTSFDLFQLVRSGEKNSRFLFLASTFSMGFGFWIMSFLGMMVNNIYATASYEVPITVLSMLIGICFSGMAFYALLDKEHNKHRIYIAAFFFTLSMLSVFIIGLYSIGSSIRYNLLALIISFLLLFIGFSYSIWRSFYQTKLGRIPAKWISAFCCAVITIVTIISQLLLISHTTPIGWSNISSDYYNSFIVYTVLFISILILGGLIGTSSLITETLSVGDINVRDMQQALDESSIVVFTDNNGIITYVNDKFLEISKYNRDELIGQTHRIVNSGYHPPEFFKELWRTIGKGDIWKGEILNKAKDGSLYWVDTVIVPFLNKKGIPYQYVSIRRDITEQKNLQLQLEEKIQEVIDIKFALDQSSIIAFTDKRGKITSVNEKFCFISGYTREELIGKDHRIVNSDYHPKEFFQHLWKTIANGEVWKGEIRNKTKTGTFYWVDTTIIPFIDKNNQVYQYLAIRNDITEKKKTEEILHRQDKLAAVGQLAAGVAHEIRNPLTSIKGYAEFLSLDEKDQSRQELFDIILDEIERVNSIVEEFMLLSKPTIAALEKKELIPIIENVLSVLDYQLRKSKCKVELAFIEKHIEIECDENKLKQVFLNFIKNAIEAIGSGGTIRIDVKKEKEIKITIQDTGIGMDKEQLKKLGEPFFTTKKTGNGLGLMVSFKIIENLNGKVYIESEPNKGTTFHLSFPVVV</sequence>
<dbReference type="PROSITE" id="PS50113">
    <property type="entry name" value="PAC"/>
    <property type="match status" value="2"/>
</dbReference>
<keyword evidence="6 13" id="KW-0418">Kinase</keyword>
<evidence type="ECO:0000259" key="11">
    <source>
        <dbReference type="PROSITE" id="PS50112"/>
    </source>
</evidence>
<evidence type="ECO:0000259" key="12">
    <source>
        <dbReference type="PROSITE" id="PS50113"/>
    </source>
</evidence>
<evidence type="ECO:0000313" key="14">
    <source>
        <dbReference type="Proteomes" id="UP000233375"/>
    </source>
</evidence>
<feature type="domain" description="PAS" evidence="11">
    <location>
        <begin position="366"/>
        <end position="429"/>
    </location>
</feature>
<organism evidence="13 14">
    <name type="scientific">Niallia nealsonii</name>
    <dbReference type="NCBI Taxonomy" id="115979"/>
    <lineage>
        <taxon>Bacteria</taxon>
        <taxon>Bacillati</taxon>
        <taxon>Bacillota</taxon>
        <taxon>Bacilli</taxon>
        <taxon>Bacillales</taxon>
        <taxon>Bacillaceae</taxon>
        <taxon>Niallia</taxon>
    </lineage>
</organism>
<dbReference type="SMART" id="SM00388">
    <property type="entry name" value="HisKA"/>
    <property type="match status" value="1"/>
</dbReference>
<evidence type="ECO:0000256" key="8">
    <source>
        <dbReference type="ARBA" id="ARBA00023012"/>
    </source>
</evidence>
<keyword evidence="5" id="KW-0547">Nucleotide-binding</keyword>
<dbReference type="CDD" id="cd00082">
    <property type="entry name" value="HisKA"/>
    <property type="match status" value="1"/>
</dbReference>
<dbReference type="InterPro" id="IPR005330">
    <property type="entry name" value="MHYT_dom"/>
</dbReference>
<feature type="transmembrane region" description="Helical" evidence="9">
    <location>
        <begin position="6"/>
        <end position="30"/>
    </location>
</feature>
<evidence type="ECO:0000313" key="13">
    <source>
        <dbReference type="EMBL" id="PKG21658.1"/>
    </source>
</evidence>
<feature type="transmembrane region" description="Helical" evidence="9">
    <location>
        <begin position="76"/>
        <end position="98"/>
    </location>
</feature>
<feature type="domain" description="PAC" evidence="12">
    <location>
        <begin position="444"/>
        <end position="496"/>
    </location>
</feature>
<feature type="transmembrane region" description="Helical" evidence="9">
    <location>
        <begin position="42"/>
        <end position="64"/>
    </location>
</feature>
<dbReference type="SMART" id="SM00086">
    <property type="entry name" value="PAC"/>
    <property type="match status" value="2"/>
</dbReference>
<dbReference type="InterPro" id="IPR004358">
    <property type="entry name" value="Sig_transdc_His_kin-like_C"/>
</dbReference>
<comment type="caution">
    <text evidence="13">The sequence shown here is derived from an EMBL/GenBank/DDBJ whole genome shotgun (WGS) entry which is preliminary data.</text>
</comment>
<dbReference type="InterPro" id="IPR000014">
    <property type="entry name" value="PAS"/>
</dbReference>
<feature type="transmembrane region" description="Helical" evidence="9">
    <location>
        <begin position="107"/>
        <end position="129"/>
    </location>
</feature>
<keyword evidence="4" id="KW-0808">Transferase</keyword>
<dbReference type="CDD" id="cd00130">
    <property type="entry name" value="PAS"/>
    <property type="match status" value="2"/>
</dbReference>
<evidence type="ECO:0000256" key="5">
    <source>
        <dbReference type="ARBA" id="ARBA00022741"/>
    </source>
</evidence>
<dbReference type="Pfam" id="PF03707">
    <property type="entry name" value="MHYT"/>
    <property type="match status" value="1"/>
</dbReference>
<name>A0A2N0YWM6_9BACI</name>
<evidence type="ECO:0000256" key="9">
    <source>
        <dbReference type="SAM" id="Phobius"/>
    </source>
</evidence>
<dbReference type="GO" id="GO:0000155">
    <property type="term" value="F:phosphorelay sensor kinase activity"/>
    <property type="evidence" value="ECO:0007669"/>
    <property type="project" value="InterPro"/>
</dbReference>
<evidence type="ECO:0000256" key="1">
    <source>
        <dbReference type="ARBA" id="ARBA00000085"/>
    </source>
</evidence>
<dbReference type="InterPro" id="IPR003594">
    <property type="entry name" value="HATPase_dom"/>
</dbReference>
<dbReference type="InterPro" id="IPR036097">
    <property type="entry name" value="HisK_dim/P_sf"/>
</dbReference>
<evidence type="ECO:0000259" key="10">
    <source>
        <dbReference type="PROSITE" id="PS50109"/>
    </source>
</evidence>
<dbReference type="NCBIfam" id="TIGR00229">
    <property type="entry name" value="sensory_box"/>
    <property type="match status" value="2"/>
</dbReference>
<dbReference type="SUPFAM" id="SSF55874">
    <property type="entry name" value="ATPase domain of HSP90 chaperone/DNA topoisomerase II/histidine kinase"/>
    <property type="match status" value="1"/>
</dbReference>
<dbReference type="InterPro" id="IPR036890">
    <property type="entry name" value="HATPase_C_sf"/>
</dbReference>
<feature type="domain" description="PAS" evidence="11">
    <location>
        <begin position="244"/>
        <end position="299"/>
    </location>
</feature>
<dbReference type="InterPro" id="IPR035965">
    <property type="entry name" value="PAS-like_dom_sf"/>
</dbReference>
<accession>A0A2N0YWM6</accession>
<dbReference type="Pfam" id="PF13426">
    <property type="entry name" value="PAS_9"/>
    <property type="match status" value="2"/>
</dbReference>
<feature type="domain" description="Histidine kinase" evidence="10">
    <location>
        <begin position="509"/>
        <end position="714"/>
    </location>
</feature>
<dbReference type="PROSITE" id="PS50112">
    <property type="entry name" value="PAS"/>
    <property type="match status" value="2"/>
</dbReference>
<dbReference type="Gene3D" id="1.10.287.130">
    <property type="match status" value="1"/>
</dbReference>
<feature type="domain" description="PAC" evidence="12">
    <location>
        <begin position="314"/>
        <end position="368"/>
    </location>
</feature>
<dbReference type="OrthoDB" id="9815750at2"/>